<gene>
    <name evidence="2" type="primary">LOC125179466</name>
</gene>
<accession>A0A979FVR6</accession>
<dbReference type="InterPro" id="IPR052384">
    <property type="entry name" value="TMTC_O-mannosyltransferase"/>
</dbReference>
<keyword evidence="1" id="KW-1185">Reference proteome</keyword>
<feature type="non-terminal residue" evidence="2">
    <location>
        <position position="221"/>
    </location>
</feature>
<dbReference type="RefSeq" id="XP_047741341.1">
    <property type="nucleotide sequence ID" value="XM_047885385.1"/>
</dbReference>
<organism evidence="1 2">
    <name type="scientific">Hyalella azteca</name>
    <name type="common">Amphipod</name>
    <dbReference type="NCBI Taxonomy" id="294128"/>
    <lineage>
        <taxon>Eukaryota</taxon>
        <taxon>Metazoa</taxon>
        <taxon>Ecdysozoa</taxon>
        <taxon>Arthropoda</taxon>
        <taxon>Crustacea</taxon>
        <taxon>Multicrustacea</taxon>
        <taxon>Malacostraca</taxon>
        <taxon>Eumalacostraca</taxon>
        <taxon>Peracarida</taxon>
        <taxon>Amphipoda</taxon>
        <taxon>Senticaudata</taxon>
        <taxon>Talitrida</taxon>
        <taxon>Talitroidea</taxon>
        <taxon>Hyalellidae</taxon>
        <taxon>Hyalella</taxon>
    </lineage>
</organism>
<dbReference type="GO" id="GO:0005789">
    <property type="term" value="C:endoplasmic reticulum membrane"/>
    <property type="evidence" value="ECO:0007669"/>
    <property type="project" value="TreeGrafter"/>
</dbReference>
<evidence type="ECO:0000313" key="2">
    <source>
        <dbReference type="RefSeq" id="XP_047741341.1"/>
    </source>
</evidence>
<dbReference type="GeneID" id="125179466"/>
<protein>
    <submittedName>
        <fullName evidence="2">Uncharacterized protein LOC125179466</fullName>
    </submittedName>
</protein>
<name>A0A979FVR6_HYAAZ</name>
<dbReference type="PANTHER" id="PTHR44216:SF3">
    <property type="entry name" value="PROTEIN O-MANNOSYL-TRANSFERASE TMTC2"/>
    <property type="match status" value="1"/>
</dbReference>
<reference evidence="2" key="1">
    <citation type="submission" date="2025-08" db="UniProtKB">
        <authorList>
            <consortium name="RefSeq"/>
        </authorList>
    </citation>
    <scope>IDENTIFICATION</scope>
    <source>
        <tissue evidence="2">Whole organism</tissue>
    </source>
</reference>
<dbReference type="Proteomes" id="UP000694843">
    <property type="component" value="Unplaced"/>
</dbReference>
<dbReference type="KEGG" id="hazt:125179466"/>
<sequence>MSPVTSDPVNDIYKINGDPLPVTNGIRSDGSQALPFSNVLTSADSSDAVPITSSTRIDAPSDSDEVTKTLIETSCIFHVTNVILHACVTVSYVTMLRHAAVSRVVAVAAGAVFAVHPVHCEAVASLVGRAELLAALCFSLALSSCVASCRASFSHNSSCRANSCRASCASFCSASGRAWGGWSLVGWAALGVLCKEQAITAVPVGLLLQAAHLLVTTPPGK</sequence>
<dbReference type="AlphaFoldDB" id="A0A979FVR6"/>
<dbReference type="PANTHER" id="PTHR44216">
    <property type="entry name" value="PROTEIN O-MANNOSYL-TRANSFERASE TMTC2"/>
    <property type="match status" value="1"/>
</dbReference>
<dbReference type="GO" id="GO:0000030">
    <property type="term" value="F:mannosyltransferase activity"/>
    <property type="evidence" value="ECO:0007669"/>
    <property type="project" value="TreeGrafter"/>
</dbReference>
<dbReference type="OrthoDB" id="10685586at2759"/>
<evidence type="ECO:0000313" key="1">
    <source>
        <dbReference type="Proteomes" id="UP000694843"/>
    </source>
</evidence>
<dbReference type="GO" id="GO:0035269">
    <property type="term" value="P:protein O-linked glycosylation via mannose"/>
    <property type="evidence" value="ECO:0007669"/>
    <property type="project" value="TreeGrafter"/>
</dbReference>
<proteinExistence type="predicted"/>